<proteinExistence type="predicted"/>
<accession>A0A177CFE0</accession>
<sequence length="50" mass="5580">IVLKEHFTSLYSPARETAISKKNILVGWAKAGLFPFNPDRVLRTLAKPLA</sequence>
<dbReference type="AlphaFoldDB" id="A0A177CFE0"/>
<organism evidence="1 2">
    <name type="scientific">Paraphaeosphaeria sporulosa</name>
    <dbReference type="NCBI Taxonomy" id="1460663"/>
    <lineage>
        <taxon>Eukaryota</taxon>
        <taxon>Fungi</taxon>
        <taxon>Dikarya</taxon>
        <taxon>Ascomycota</taxon>
        <taxon>Pezizomycotina</taxon>
        <taxon>Dothideomycetes</taxon>
        <taxon>Pleosporomycetidae</taxon>
        <taxon>Pleosporales</taxon>
        <taxon>Massarineae</taxon>
        <taxon>Didymosphaeriaceae</taxon>
        <taxon>Paraphaeosphaeria</taxon>
    </lineage>
</organism>
<name>A0A177CFE0_9PLEO</name>
<evidence type="ECO:0000313" key="1">
    <source>
        <dbReference type="EMBL" id="OAG05931.1"/>
    </source>
</evidence>
<keyword evidence="2" id="KW-1185">Reference proteome</keyword>
<gene>
    <name evidence="1" type="ORF">CC84DRAFT_1051602</name>
</gene>
<dbReference type="STRING" id="1460663.A0A177CFE0"/>
<evidence type="ECO:0000313" key="2">
    <source>
        <dbReference type="Proteomes" id="UP000077069"/>
    </source>
</evidence>
<reference evidence="1 2" key="1">
    <citation type="submission" date="2016-05" db="EMBL/GenBank/DDBJ databases">
        <title>Comparative analysis of secretome profiles of manganese(II)-oxidizing ascomycete fungi.</title>
        <authorList>
            <consortium name="DOE Joint Genome Institute"/>
            <person name="Zeiner C.A."/>
            <person name="Purvine S.O."/>
            <person name="Zink E.M."/>
            <person name="Wu S."/>
            <person name="Pasa-Tolic L."/>
            <person name="Chaput D.L."/>
            <person name="Haridas S."/>
            <person name="Grigoriev I.V."/>
            <person name="Santelli C.M."/>
            <person name="Hansel C.M."/>
        </authorList>
    </citation>
    <scope>NUCLEOTIDE SEQUENCE [LARGE SCALE GENOMIC DNA]</scope>
    <source>
        <strain evidence="1 2">AP3s5-JAC2a</strain>
    </source>
</reference>
<protein>
    <submittedName>
        <fullName evidence="1">Uncharacterized protein</fullName>
    </submittedName>
</protein>
<dbReference type="Proteomes" id="UP000077069">
    <property type="component" value="Unassembled WGS sequence"/>
</dbReference>
<dbReference type="GeneID" id="28756973"/>
<feature type="non-terminal residue" evidence="1">
    <location>
        <position position="50"/>
    </location>
</feature>
<dbReference type="InParanoid" id="A0A177CFE0"/>
<feature type="non-terminal residue" evidence="1">
    <location>
        <position position="1"/>
    </location>
</feature>
<dbReference type="RefSeq" id="XP_018036296.1">
    <property type="nucleotide sequence ID" value="XM_018173487.1"/>
</dbReference>
<dbReference type="OrthoDB" id="4357141at2759"/>
<dbReference type="EMBL" id="KV441552">
    <property type="protein sequence ID" value="OAG05931.1"/>
    <property type="molecule type" value="Genomic_DNA"/>
</dbReference>